<keyword evidence="2" id="KW-0808">Transferase</keyword>
<dbReference type="InterPro" id="IPR016187">
    <property type="entry name" value="CTDL_fold"/>
</dbReference>
<dbReference type="EMBL" id="MIPT01000001">
    <property type="protein sequence ID" value="OHT20597.1"/>
    <property type="molecule type" value="Genomic_DNA"/>
</dbReference>
<dbReference type="Pfam" id="PF03781">
    <property type="entry name" value="FGE-sulfatase"/>
    <property type="match status" value="1"/>
</dbReference>
<feature type="domain" description="Sulfatase-modifying factor enzyme-like" evidence="1">
    <location>
        <begin position="1"/>
        <end position="289"/>
    </location>
</feature>
<dbReference type="PANTHER" id="PTHR23150:SF19">
    <property type="entry name" value="FORMYLGLYCINE-GENERATING ENZYME"/>
    <property type="match status" value="1"/>
</dbReference>
<dbReference type="InterPro" id="IPR051043">
    <property type="entry name" value="Sulfatase_Mod_Factor_Kinase"/>
</dbReference>
<evidence type="ECO:0000313" key="3">
    <source>
        <dbReference type="Proteomes" id="UP000179467"/>
    </source>
</evidence>
<evidence type="ECO:0000313" key="2">
    <source>
        <dbReference type="EMBL" id="OHT20597.1"/>
    </source>
</evidence>
<sequence length="299" mass="33431">MGSDHHYPEEAPAHRVSVDGFWMDATTVTNRDFAHFVKATGYITLAERPADPADYPGARPELLAASSILFRKPSAPVDMSNHYNWWHYVAGADWRHPRGPASSIRGLMDHPVVHVALEDVAAYAHWACKALPTEAEWEFAARGGLDGREFVWGDDLTPNGKYMANTWQGEFPYRNTREDGFEYTSPVRAFPPNGYGLYDMAGNVWQWTADWYGDHGTRHRSCCTVANPRGGAAEESFDPNAPGMRIPRRVTKGGSHLCAPNYCRRYRPAARMAQPIDTAISHLGFRCIKRPAPKAEAMP</sequence>
<evidence type="ECO:0000259" key="1">
    <source>
        <dbReference type="Pfam" id="PF03781"/>
    </source>
</evidence>
<dbReference type="Proteomes" id="UP000179467">
    <property type="component" value="Unassembled WGS sequence"/>
</dbReference>
<dbReference type="PANTHER" id="PTHR23150">
    <property type="entry name" value="SULFATASE MODIFYING FACTOR 1, 2"/>
    <property type="match status" value="1"/>
</dbReference>
<proteinExistence type="predicted"/>
<dbReference type="InterPro" id="IPR042095">
    <property type="entry name" value="SUMF_sf"/>
</dbReference>
<dbReference type="SUPFAM" id="SSF56436">
    <property type="entry name" value="C-type lectin-like"/>
    <property type="match status" value="1"/>
</dbReference>
<reference evidence="2 3" key="1">
    <citation type="submission" date="2016-09" db="EMBL/GenBank/DDBJ databases">
        <title>Metabolic pathway, cell adaptation mechanisms and a novel monoxygenase revealed through proteogenomic-transcription analysis of a Sphingomonas haloaromaticamans strain degrading the fungicide ortho-phenylphenol.</title>
        <authorList>
            <person name="Perruchon C."/>
            <person name="Papadopoulou E.S."/>
            <person name="Rousidou C."/>
            <person name="Vasileiadis S."/>
            <person name="Tanou G."/>
            <person name="Amoutzias G."/>
            <person name="Molassiotis A."/>
            <person name="Karpouzas D.G."/>
        </authorList>
    </citation>
    <scope>NUCLEOTIDE SEQUENCE [LARGE SCALE GENOMIC DNA]</scope>
    <source>
        <strain evidence="2 3">P3</strain>
    </source>
</reference>
<dbReference type="GO" id="GO:0120147">
    <property type="term" value="F:formylglycine-generating oxidase activity"/>
    <property type="evidence" value="ECO:0007669"/>
    <property type="project" value="TreeGrafter"/>
</dbReference>
<dbReference type="GO" id="GO:0004674">
    <property type="term" value="F:protein serine/threonine kinase activity"/>
    <property type="evidence" value="ECO:0007669"/>
    <property type="project" value="UniProtKB-EC"/>
</dbReference>
<gene>
    <name evidence="2" type="primary">pkn1_2</name>
    <name evidence="2" type="ORF">BHE75_02596</name>
</gene>
<accession>A0A1S1HEQ6</accession>
<name>A0A1S1HEQ6_9SPHN</name>
<dbReference type="Gene3D" id="3.90.1580.10">
    <property type="entry name" value="paralog of FGE (formylglycine-generating enzyme)"/>
    <property type="match status" value="1"/>
</dbReference>
<comment type="caution">
    <text evidence="2">The sequence shown here is derived from an EMBL/GenBank/DDBJ whole genome shotgun (WGS) entry which is preliminary data.</text>
</comment>
<keyword evidence="2" id="KW-0418">Kinase</keyword>
<dbReference type="AlphaFoldDB" id="A0A1S1HEQ6"/>
<organism evidence="2 3">
    <name type="scientific">Edaphosphingomonas haloaromaticamans</name>
    <dbReference type="NCBI Taxonomy" id="653954"/>
    <lineage>
        <taxon>Bacteria</taxon>
        <taxon>Pseudomonadati</taxon>
        <taxon>Pseudomonadota</taxon>
        <taxon>Alphaproteobacteria</taxon>
        <taxon>Sphingomonadales</taxon>
        <taxon>Rhizorhabdaceae</taxon>
        <taxon>Edaphosphingomonas</taxon>
    </lineage>
</organism>
<protein>
    <submittedName>
        <fullName evidence="2">Serine/threonine-protein kinase pkn1</fullName>
        <ecNumber evidence="2">2.7.11.1</ecNumber>
    </submittedName>
</protein>
<dbReference type="EC" id="2.7.11.1" evidence="2"/>
<dbReference type="InterPro" id="IPR005532">
    <property type="entry name" value="SUMF_dom"/>
</dbReference>
<keyword evidence="3" id="KW-1185">Reference proteome</keyword>